<gene>
    <name evidence="4" type="ORF">PZE19_14410</name>
</gene>
<organism evidence="4 5">
    <name type="scientific">Paludisphaera mucosa</name>
    <dbReference type="NCBI Taxonomy" id="3030827"/>
    <lineage>
        <taxon>Bacteria</taxon>
        <taxon>Pseudomonadati</taxon>
        <taxon>Planctomycetota</taxon>
        <taxon>Planctomycetia</taxon>
        <taxon>Isosphaerales</taxon>
        <taxon>Isosphaeraceae</taxon>
        <taxon>Paludisphaera</taxon>
    </lineage>
</organism>
<comment type="caution">
    <text evidence="4">The sequence shown here is derived from an EMBL/GenBank/DDBJ whole genome shotgun (WGS) entry which is preliminary data.</text>
</comment>
<dbReference type="Pfam" id="PF00326">
    <property type="entry name" value="Peptidase_S9"/>
    <property type="match status" value="1"/>
</dbReference>
<dbReference type="InterPro" id="IPR001375">
    <property type="entry name" value="Peptidase_S9_cat"/>
</dbReference>
<name>A0ABT6FBN4_9BACT</name>
<dbReference type="Proteomes" id="UP001216907">
    <property type="component" value="Unassembled WGS sequence"/>
</dbReference>
<dbReference type="PANTHER" id="PTHR43037:SF4">
    <property type="entry name" value="PEPTIDASE S9 PROLYL OLIGOPEPTIDASE CATALYTIC DOMAIN-CONTAINING PROTEIN"/>
    <property type="match status" value="1"/>
</dbReference>
<keyword evidence="5" id="KW-1185">Reference proteome</keyword>
<accession>A0ABT6FBN4</accession>
<dbReference type="EMBL" id="JARRAG010000002">
    <property type="protein sequence ID" value="MDG3004977.1"/>
    <property type="molecule type" value="Genomic_DNA"/>
</dbReference>
<dbReference type="Gene3D" id="3.40.50.1820">
    <property type="entry name" value="alpha/beta hydrolase"/>
    <property type="match status" value="1"/>
</dbReference>
<evidence type="ECO:0000256" key="2">
    <source>
        <dbReference type="SAM" id="SignalP"/>
    </source>
</evidence>
<dbReference type="InterPro" id="IPR029058">
    <property type="entry name" value="AB_hydrolase_fold"/>
</dbReference>
<feature type="signal peptide" evidence="2">
    <location>
        <begin position="1"/>
        <end position="21"/>
    </location>
</feature>
<keyword evidence="1 2" id="KW-0732">Signal</keyword>
<feature type="domain" description="Peptidase S9 prolyl oligopeptidase catalytic" evidence="3">
    <location>
        <begin position="345"/>
        <end position="491"/>
    </location>
</feature>
<evidence type="ECO:0000313" key="5">
    <source>
        <dbReference type="Proteomes" id="UP001216907"/>
    </source>
</evidence>
<dbReference type="PANTHER" id="PTHR43037">
    <property type="entry name" value="UNNAMED PRODUCT-RELATED"/>
    <property type="match status" value="1"/>
</dbReference>
<dbReference type="InterPro" id="IPR050955">
    <property type="entry name" value="Plant_Biomass_Hydrol_Est"/>
</dbReference>
<proteinExistence type="predicted"/>
<reference evidence="4 5" key="1">
    <citation type="submission" date="2023-03" db="EMBL/GenBank/DDBJ databases">
        <title>Paludisphaera mucosa sp. nov. a novel planctomycete from northern fen.</title>
        <authorList>
            <person name="Ivanova A."/>
        </authorList>
    </citation>
    <scope>NUCLEOTIDE SEQUENCE [LARGE SCALE GENOMIC DNA]</scope>
    <source>
        <strain evidence="4 5">Pla2</strain>
    </source>
</reference>
<evidence type="ECO:0000313" key="4">
    <source>
        <dbReference type="EMBL" id="MDG3004977.1"/>
    </source>
</evidence>
<protein>
    <submittedName>
        <fullName evidence="4">Prolyl oligopeptidase family serine peptidase</fullName>
    </submittedName>
</protein>
<dbReference type="SUPFAM" id="SSF53474">
    <property type="entry name" value="alpha/beta-Hydrolases"/>
    <property type="match status" value="1"/>
</dbReference>
<sequence>MFRRRPTLLLMTLLLAAAASAAEPIEVREGLVLPGGRRGRREAIPADPIVARIVAGTWTPPRAGEAAALGDDRERKWEPVQAQADGFPTPPGSYLAIDAVSPDDRVVILEASGHGAVYVGDEPHTGDPYATGYVRIPIKLRKGSNPLLFLGGRGRSIPVKFTPPKAAALLNTGDATTPDLLDGEPLEADAAVVVLNATDEIRDGLAIVSRVDGGPEVRTPVPLLPPFATRKVRFAIKAEPRSGTTDRPLVVQLVEGETTLDEATIPLRSRRPEQDRKRTFLSAIDGSIQYYGHVPAAADAAGGRPGLILTLHGASVEGIGQAAAYRPKPGLHVVAPTNRRPYGFDWEDWGRKDAIEVLETTSELLGVDPRRTYLTGHSMGGHGTWHLGVTYPDRFAAIAPSAGWVSMFSYAGATRPDAPDPVDELIARAANPSDTLGLVRNLAGLGVYVLHGDADDNVPVAQARTMRERLAAFQPDFAYYERPGAGHWWGNECVDWPPLIAYLREHELKPVDQIRRVDFVTMSPGVSARSGWATIEAQAKAMRPSAIHLAFDPEKRRLEGTTENVARLTLGVSAPPIDVVLDGQTLSGVARVDAPGAPRILLARSKEGAWSTLAAPASPALKGPNRSGPFKEAFNRRFVLVYGTTGTPEENALSLARARYDAEVFWYRGNGSVDVVADVAFLHPPLADAFRDRSVVLYGQIMTNAAWRPLLGEGPVQVDRGVVRVGDREVKGDDLACLFIRPRPGSDVASVGVVAGTGARGMRLSATLPYFVSGTGFPDLAIVRGGDGARPPHAVAAGYFGEDWGVDSGEFAWRD</sequence>
<evidence type="ECO:0000259" key="3">
    <source>
        <dbReference type="Pfam" id="PF00326"/>
    </source>
</evidence>
<dbReference type="RefSeq" id="WP_277861327.1">
    <property type="nucleotide sequence ID" value="NZ_JARRAG010000002.1"/>
</dbReference>
<feature type="chain" id="PRO_5047412868" evidence="2">
    <location>
        <begin position="22"/>
        <end position="815"/>
    </location>
</feature>
<evidence type="ECO:0000256" key="1">
    <source>
        <dbReference type="ARBA" id="ARBA00022729"/>
    </source>
</evidence>